<accession>A0A5J5C3V9</accession>
<reference evidence="2 3" key="1">
    <citation type="submission" date="2019-09" db="EMBL/GenBank/DDBJ databases">
        <title>A chromosome-level genome assembly of the Chinese tupelo Nyssa sinensis.</title>
        <authorList>
            <person name="Yang X."/>
            <person name="Kang M."/>
            <person name="Yang Y."/>
            <person name="Xiong H."/>
            <person name="Wang M."/>
            <person name="Zhang Z."/>
            <person name="Wang Z."/>
            <person name="Wu H."/>
            <person name="Ma T."/>
            <person name="Liu J."/>
            <person name="Xi Z."/>
        </authorList>
    </citation>
    <scope>NUCLEOTIDE SEQUENCE [LARGE SCALE GENOMIC DNA]</scope>
    <source>
        <strain evidence="2">J267</strain>
        <tissue evidence="2">Leaf</tissue>
    </source>
</reference>
<dbReference type="EMBL" id="CM018031">
    <property type="protein sequence ID" value="KAA8550045.1"/>
    <property type="molecule type" value="Genomic_DNA"/>
</dbReference>
<keyword evidence="3" id="KW-1185">Reference proteome</keyword>
<evidence type="ECO:0000313" key="3">
    <source>
        <dbReference type="Proteomes" id="UP000325577"/>
    </source>
</evidence>
<proteinExistence type="predicted"/>
<sequence>MLPATSSLPSSSAIHAGTADCNDNMSDSKDVENYNEGIYGLSFGDDDLDMNRTDCGENIGKNNSDCVKQGNGLSDFEFDDDVEYDHSTNPSTIQQGDGLLNFESDGDVEYDPSTHHSSNTEGSVGESAARGLDRVTANVFLEASHRRSI</sequence>
<dbReference type="Proteomes" id="UP000325577">
    <property type="component" value="Linkage Group LG0"/>
</dbReference>
<gene>
    <name evidence="2" type="ORF">F0562_001729</name>
</gene>
<name>A0A5J5C3V9_9ASTE</name>
<evidence type="ECO:0000256" key="1">
    <source>
        <dbReference type="SAM" id="MobiDB-lite"/>
    </source>
</evidence>
<organism evidence="2 3">
    <name type="scientific">Nyssa sinensis</name>
    <dbReference type="NCBI Taxonomy" id="561372"/>
    <lineage>
        <taxon>Eukaryota</taxon>
        <taxon>Viridiplantae</taxon>
        <taxon>Streptophyta</taxon>
        <taxon>Embryophyta</taxon>
        <taxon>Tracheophyta</taxon>
        <taxon>Spermatophyta</taxon>
        <taxon>Magnoliopsida</taxon>
        <taxon>eudicotyledons</taxon>
        <taxon>Gunneridae</taxon>
        <taxon>Pentapetalae</taxon>
        <taxon>asterids</taxon>
        <taxon>Cornales</taxon>
        <taxon>Nyssaceae</taxon>
        <taxon>Nyssa</taxon>
    </lineage>
</organism>
<dbReference type="AlphaFoldDB" id="A0A5J5C3V9"/>
<evidence type="ECO:0000313" key="2">
    <source>
        <dbReference type="EMBL" id="KAA8550045.1"/>
    </source>
</evidence>
<protein>
    <submittedName>
        <fullName evidence="2">Uncharacterized protein</fullName>
    </submittedName>
</protein>
<feature type="region of interest" description="Disordered" evidence="1">
    <location>
        <begin position="77"/>
        <end position="129"/>
    </location>
</feature>